<dbReference type="SUPFAM" id="SSF53822">
    <property type="entry name" value="Periplasmic binding protein-like I"/>
    <property type="match status" value="1"/>
</dbReference>
<keyword evidence="2 4" id="KW-0732">Signal</keyword>
<comment type="similarity">
    <text evidence="1">Belongs to the leucine-binding protein family.</text>
</comment>
<protein>
    <submittedName>
        <fullName evidence="6">ABC transporter substrate-binding protein</fullName>
    </submittedName>
</protein>
<dbReference type="Gene3D" id="3.40.50.2300">
    <property type="match status" value="2"/>
</dbReference>
<proteinExistence type="inferred from homology"/>
<evidence type="ECO:0000313" key="6">
    <source>
        <dbReference type="EMBL" id="HIR09705.1"/>
    </source>
</evidence>
<name>A0A9D1A8K8_9FIRM</name>
<dbReference type="PROSITE" id="PS51257">
    <property type="entry name" value="PROKAR_LIPOPROTEIN"/>
    <property type="match status" value="1"/>
</dbReference>
<evidence type="ECO:0000313" key="7">
    <source>
        <dbReference type="Proteomes" id="UP000824258"/>
    </source>
</evidence>
<sequence>MKKLVCLLLVVAMILSLAACAGDNNATTDTTDTTTDTTDTTTDTTNTTTEPSGDSDDTASSGDTIKIGVCANYSSIAISFFAPGLYYAINEINAAGGIDGKQVEWVYRDTQGDASNLTQKLNELKDEGVVAIVGPDSDAMAPAAAKWAEANQIVLVSPSTMSTTVALEAHSDYFFTAGLNAWAIINAINSDISDKNYENYVVIGTDGGSSDDFIKLSAQTFDAEQSKTVQVTTGTTDLSSVVMSLMGDDPDFSISSISATTWTSFFAQASQLGMYDEIINYGWEFIDSLYTGIGEDYPAGHFRGVLGWPHCIQDTEEQQAMTAAFLQIAEDEFDMTASPGAQMMMWYIAGQSIIEALKIAGADCTTDALIDALENIDFATPWADSISYRAMDHALVMPYTFATAVWDDQEAGTVKLEDVIVMDANELLPSYEDYQSYAETYGLPFDWVKE</sequence>
<dbReference type="Proteomes" id="UP000824258">
    <property type="component" value="Unassembled WGS sequence"/>
</dbReference>
<evidence type="ECO:0000256" key="3">
    <source>
        <dbReference type="SAM" id="MobiDB-lite"/>
    </source>
</evidence>
<accession>A0A9D1A8K8</accession>
<feature type="region of interest" description="Disordered" evidence="3">
    <location>
        <begin position="26"/>
        <end position="60"/>
    </location>
</feature>
<comment type="caution">
    <text evidence="6">The sequence shown here is derived from an EMBL/GenBank/DDBJ whole genome shotgun (WGS) entry which is preliminary data.</text>
</comment>
<dbReference type="AlphaFoldDB" id="A0A9D1A8K8"/>
<evidence type="ECO:0000259" key="5">
    <source>
        <dbReference type="Pfam" id="PF13458"/>
    </source>
</evidence>
<feature type="compositionally biased region" description="Low complexity" evidence="3">
    <location>
        <begin position="27"/>
        <end position="49"/>
    </location>
</feature>
<evidence type="ECO:0000256" key="1">
    <source>
        <dbReference type="ARBA" id="ARBA00010062"/>
    </source>
</evidence>
<dbReference type="PANTHER" id="PTHR30483">
    <property type="entry name" value="LEUCINE-SPECIFIC-BINDING PROTEIN"/>
    <property type="match status" value="1"/>
</dbReference>
<dbReference type="InterPro" id="IPR051010">
    <property type="entry name" value="BCAA_transport"/>
</dbReference>
<evidence type="ECO:0000256" key="2">
    <source>
        <dbReference type="ARBA" id="ARBA00022729"/>
    </source>
</evidence>
<dbReference type="PANTHER" id="PTHR30483:SF6">
    <property type="entry name" value="PERIPLASMIC BINDING PROTEIN OF ABC TRANSPORTER FOR NATURAL AMINO ACIDS"/>
    <property type="match status" value="1"/>
</dbReference>
<dbReference type="EMBL" id="DVGD01000147">
    <property type="protein sequence ID" value="HIR09705.1"/>
    <property type="molecule type" value="Genomic_DNA"/>
</dbReference>
<reference evidence="6" key="2">
    <citation type="journal article" date="2021" name="PeerJ">
        <title>Extensive microbial diversity within the chicken gut microbiome revealed by metagenomics and culture.</title>
        <authorList>
            <person name="Gilroy R."/>
            <person name="Ravi A."/>
            <person name="Getino M."/>
            <person name="Pursley I."/>
            <person name="Horton D.L."/>
            <person name="Alikhan N.F."/>
            <person name="Baker D."/>
            <person name="Gharbi K."/>
            <person name="Hall N."/>
            <person name="Watson M."/>
            <person name="Adriaenssens E.M."/>
            <person name="Foster-Nyarko E."/>
            <person name="Jarju S."/>
            <person name="Secka A."/>
            <person name="Antonio M."/>
            <person name="Oren A."/>
            <person name="Chaudhuri R.R."/>
            <person name="La Ragione R."/>
            <person name="Hildebrand F."/>
            <person name="Pallen M.J."/>
        </authorList>
    </citation>
    <scope>NUCLEOTIDE SEQUENCE</scope>
    <source>
        <strain evidence="6">ChiHjej9B8-7071</strain>
    </source>
</reference>
<feature type="domain" description="Leucine-binding protein" evidence="5">
    <location>
        <begin position="64"/>
        <end position="405"/>
    </location>
</feature>
<organism evidence="6 7">
    <name type="scientific">Candidatus Avoscillospira stercoripullorum</name>
    <dbReference type="NCBI Taxonomy" id="2840709"/>
    <lineage>
        <taxon>Bacteria</taxon>
        <taxon>Bacillati</taxon>
        <taxon>Bacillota</taxon>
        <taxon>Clostridia</taxon>
        <taxon>Eubacteriales</taxon>
        <taxon>Oscillospiraceae</taxon>
        <taxon>Oscillospiraceae incertae sedis</taxon>
        <taxon>Candidatus Avoscillospira</taxon>
    </lineage>
</organism>
<reference evidence="6" key="1">
    <citation type="submission" date="2020-10" db="EMBL/GenBank/DDBJ databases">
        <authorList>
            <person name="Gilroy R."/>
        </authorList>
    </citation>
    <scope>NUCLEOTIDE SEQUENCE</scope>
    <source>
        <strain evidence="6">ChiHjej9B8-7071</strain>
    </source>
</reference>
<evidence type="ECO:0000256" key="4">
    <source>
        <dbReference type="SAM" id="SignalP"/>
    </source>
</evidence>
<dbReference type="InterPro" id="IPR028082">
    <property type="entry name" value="Peripla_BP_I"/>
</dbReference>
<feature type="chain" id="PRO_5039721099" evidence="4">
    <location>
        <begin position="22"/>
        <end position="450"/>
    </location>
</feature>
<dbReference type="InterPro" id="IPR028081">
    <property type="entry name" value="Leu-bd"/>
</dbReference>
<gene>
    <name evidence="6" type="ORF">IAA70_04805</name>
</gene>
<dbReference type="Pfam" id="PF13458">
    <property type="entry name" value="Peripla_BP_6"/>
    <property type="match status" value="1"/>
</dbReference>
<feature type="signal peptide" evidence="4">
    <location>
        <begin position="1"/>
        <end position="21"/>
    </location>
</feature>